<dbReference type="PRINTS" id="PR00455">
    <property type="entry name" value="HTHTETR"/>
</dbReference>
<evidence type="ECO:0000313" key="7">
    <source>
        <dbReference type="Proteomes" id="UP000031599"/>
    </source>
</evidence>
<name>A0A0C1Z7X3_9BACT</name>
<dbReference type="InterPro" id="IPR004111">
    <property type="entry name" value="Repressor_TetR_C"/>
</dbReference>
<feature type="DNA-binding region" description="H-T-H motif" evidence="4">
    <location>
        <begin position="28"/>
        <end position="47"/>
    </location>
</feature>
<keyword evidence="3" id="KW-0804">Transcription</keyword>
<dbReference type="Proteomes" id="UP000031599">
    <property type="component" value="Unassembled WGS sequence"/>
</dbReference>
<evidence type="ECO:0000256" key="2">
    <source>
        <dbReference type="ARBA" id="ARBA00023125"/>
    </source>
</evidence>
<dbReference type="InterPro" id="IPR036271">
    <property type="entry name" value="Tet_transcr_reg_TetR-rel_C_sf"/>
</dbReference>
<dbReference type="Gene3D" id="1.10.357.10">
    <property type="entry name" value="Tetracycline Repressor, domain 2"/>
    <property type="match status" value="1"/>
</dbReference>
<evidence type="ECO:0000259" key="5">
    <source>
        <dbReference type="PROSITE" id="PS50977"/>
    </source>
</evidence>
<protein>
    <submittedName>
        <fullName evidence="6">Transcriptional regulator, TetR family protein</fullName>
    </submittedName>
</protein>
<dbReference type="PANTHER" id="PTHR30055:SF151">
    <property type="entry name" value="TRANSCRIPTIONAL REGULATORY PROTEIN"/>
    <property type="match status" value="1"/>
</dbReference>
<dbReference type="EMBL" id="JMCC02000089">
    <property type="protein sequence ID" value="KIG13714.1"/>
    <property type="molecule type" value="Genomic_DNA"/>
</dbReference>
<dbReference type="Pfam" id="PF02909">
    <property type="entry name" value="TetR_C_1"/>
    <property type="match status" value="1"/>
</dbReference>
<comment type="caution">
    <text evidence="6">The sequence shown here is derived from an EMBL/GenBank/DDBJ whole genome shotgun (WGS) entry which is preliminary data.</text>
</comment>
<proteinExistence type="predicted"/>
<accession>A0A0C1Z7X3</accession>
<feature type="domain" description="HTH tetR-type" evidence="5">
    <location>
        <begin position="5"/>
        <end position="65"/>
    </location>
</feature>
<dbReference type="Pfam" id="PF00440">
    <property type="entry name" value="TetR_N"/>
    <property type="match status" value="1"/>
</dbReference>
<dbReference type="GO" id="GO:0003700">
    <property type="term" value="F:DNA-binding transcription factor activity"/>
    <property type="evidence" value="ECO:0007669"/>
    <property type="project" value="TreeGrafter"/>
</dbReference>
<evidence type="ECO:0000313" key="6">
    <source>
        <dbReference type="EMBL" id="KIG13714.1"/>
    </source>
</evidence>
<evidence type="ECO:0000256" key="1">
    <source>
        <dbReference type="ARBA" id="ARBA00023015"/>
    </source>
</evidence>
<dbReference type="SUPFAM" id="SSF48498">
    <property type="entry name" value="Tetracyclin repressor-like, C-terminal domain"/>
    <property type="match status" value="1"/>
</dbReference>
<dbReference type="InterPro" id="IPR050109">
    <property type="entry name" value="HTH-type_TetR-like_transc_reg"/>
</dbReference>
<organism evidence="6 7">
    <name type="scientific">Enhygromyxa salina</name>
    <dbReference type="NCBI Taxonomy" id="215803"/>
    <lineage>
        <taxon>Bacteria</taxon>
        <taxon>Pseudomonadati</taxon>
        <taxon>Myxococcota</taxon>
        <taxon>Polyangia</taxon>
        <taxon>Nannocystales</taxon>
        <taxon>Nannocystaceae</taxon>
        <taxon>Enhygromyxa</taxon>
    </lineage>
</organism>
<evidence type="ECO:0000256" key="3">
    <source>
        <dbReference type="ARBA" id="ARBA00023163"/>
    </source>
</evidence>
<gene>
    <name evidence="6" type="ORF">DB30_07560</name>
</gene>
<dbReference type="InterPro" id="IPR009057">
    <property type="entry name" value="Homeodomain-like_sf"/>
</dbReference>
<dbReference type="Gene3D" id="1.10.10.60">
    <property type="entry name" value="Homeodomain-like"/>
    <property type="match status" value="1"/>
</dbReference>
<dbReference type="RefSeq" id="WP_052555015.1">
    <property type="nucleotide sequence ID" value="NZ_JMCC02000089.1"/>
</dbReference>
<dbReference type="AlphaFoldDB" id="A0A0C1Z7X3"/>
<dbReference type="GO" id="GO:0000976">
    <property type="term" value="F:transcription cis-regulatory region binding"/>
    <property type="evidence" value="ECO:0007669"/>
    <property type="project" value="TreeGrafter"/>
</dbReference>
<keyword evidence="1" id="KW-0805">Transcription regulation</keyword>
<dbReference type="SUPFAM" id="SSF46689">
    <property type="entry name" value="Homeodomain-like"/>
    <property type="match status" value="1"/>
</dbReference>
<keyword evidence="2 4" id="KW-0238">DNA-binding</keyword>
<sequence>MVAKGLTRASIIDAAIDIIDAEGLDALSMRALGRACGVKAMSLYRYIANKEELLDAVQEGIIAQMQLPKRRRAWLGLIEAAARELRRVLAEHPNAIPLFVRPAATTGAFVALEQVWRVLIAAGFDEADALRAVQSMLAFVVGQALWQFTPEGERQADDEFEFGLEVMLLGLQAKLS</sequence>
<dbReference type="PROSITE" id="PS50977">
    <property type="entry name" value="HTH_TETR_2"/>
    <property type="match status" value="1"/>
</dbReference>
<dbReference type="GO" id="GO:0045892">
    <property type="term" value="P:negative regulation of DNA-templated transcription"/>
    <property type="evidence" value="ECO:0007669"/>
    <property type="project" value="InterPro"/>
</dbReference>
<dbReference type="InterPro" id="IPR001647">
    <property type="entry name" value="HTH_TetR"/>
</dbReference>
<reference evidence="6 7" key="1">
    <citation type="submission" date="2014-12" db="EMBL/GenBank/DDBJ databases">
        <title>Genome assembly of Enhygromyxa salina DSM 15201.</title>
        <authorList>
            <person name="Sharma G."/>
            <person name="Subramanian S."/>
        </authorList>
    </citation>
    <scope>NUCLEOTIDE SEQUENCE [LARGE SCALE GENOMIC DNA]</scope>
    <source>
        <strain evidence="6 7">DSM 15201</strain>
    </source>
</reference>
<dbReference type="PANTHER" id="PTHR30055">
    <property type="entry name" value="HTH-TYPE TRANSCRIPTIONAL REGULATOR RUTR"/>
    <property type="match status" value="1"/>
</dbReference>
<evidence type="ECO:0000256" key="4">
    <source>
        <dbReference type="PROSITE-ProRule" id="PRU00335"/>
    </source>
</evidence>